<feature type="compositionally biased region" description="Basic and acidic residues" evidence="6">
    <location>
        <begin position="192"/>
        <end position="207"/>
    </location>
</feature>
<feature type="region of interest" description="Disordered" evidence="6">
    <location>
        <begin position="1"/>
        <end position="61"/>
    </location>
</feature>
<dbReference type="PROSITE" id="PS50076">
    <property type="entry name" value="DNAJ_2"/>
    <property type="match status" value="1"/>
</dbReference>
<dbReference type="InterPro" id="IPR001623">
    <property type="entry name" value="DnaJ_domain"/>
</dbReference>
<evidence type="ECO:0000256" key="3">
    <source>
        <dbReference type="ARBA" id="ARBA00022989"/>
    </source>
</evidence>
<feature type="compositionally biased region" description="Acidic residues" evidence="6">
    <location>
        <begin position="478"/>
        <end position="488"/>
    </location>
</feature>
<proteinExistence type="predicted"/>
<dbReference type="EMBL" id="JAWRVI010000012">
    <property type="protein sequence ID" value="KAK4091367.1"/>
    <property type="molecule type" value="Genomic_DNA"/>
</dbReference>
<keyword evidence="3 7" id="KW-1133">Transmembrane helix</keyword>
<feature type="transmembrane region" description="Helical" evidence="7">
    <location>
        <begin position="286"/>
        <end position="307"/>
    </location>
</feature>
<dbReference type="CDD" id="cd06257">
    <property type="entry name" value="DnaJ"/>
    <property type="match status" value="1"/>
</dbReference>
<organism evidence="9 10">
    <name type="scientific">Purpureocillium lilacinum</name>
    <name type="common">Paecilomyces lilacinus</name>
    <dbReference type="NCBI Taxonomy" id="33203"/>
    <lineage>
        <taxon>Eukaryota</taxon>
        <taxon>Fungi</taxon>
        <taxon>Dikarya</taxon>
        <taxon>Ascomycota</taxon>
        <taxon>Pezizomycotina</taxon>
        <taxon>Sordariomycetes</taxon>
        <taxon>Hypocreomycetidae</taxon>
        <taxon>Hypocreales</taxon>
        <taxon>Ophiocordycipitaceae</taxon>
        <taxon>Purpureocillium</taxon>
    </lineage>
</organism>
<evidence type="ECO:0000256" key="5">
    <source>
        <dbReference type="ARBA" id="ARBA00037847"/>
    </source>
</evidence>
<gene>
    <name evidence="9" type="ORF">Purlil1_4381</name>
</gene>
<dbReference type="PRINTS" id="PR00625">
    <property type="entry name" value="JDOMAIN"/>
</dbReference>
<feature type="compositionally biased region" description="Polar residues" evidence="6">
    <location>
        <begin position="20"/>
        <end position="29"/>
    </location>
</feature>
<name>A0ABR0C500_PURLI</name>
<comment type="caution">
    <text evidence="9">The sequence shown here is derived from an EMBL/GenBank/DDBJ whole genome shotgun (WGS) entry which is preliminary data.</text>
</comment>
<evidence type="ECO:0000256" key="2">
    <source>
        <dbReference type="ARBA" id="ARBA00022729"/>
    </source>
</evidence>
<keyword evidence="2" id="KW-0732">Signal</keyword>
<dbReference type="Proteomes" id="UP001287286">
    <property type="component" value="Unassembled WGS sequence"/>
</dbReference>
<dbReference type="Pfam" id="PF00226">
    <property type="entry name" value="DnaJ"/>
    <property type="match status" value="1"/>
</dbReference>
<keyword evidence="1 7" id="KW-0812">Transmembrane</keyword>
<dbReference type="PANTHER" id="PTHR44653:SF2">
    <property type="entry name" value="DNAJ HOMOLOG SUBFAMILY C MEMBER 1"/>
    <property type="match status" value="1"/>
</dbReference>
<feature type="region of interest" description="Disordered" evidence="6">
    <location>
        <begin position="336"/>
        <end position="406"/>
    </location>
</feature>
<evidence type="ECO:0000259" key="8">
    <source>
        <dbReference type="PROSITE" id="PS50076"/>
    </source>
</evidence>
<feature type="compositionally biased region" description="Basic and acidic residues" evidence="6">
    <location>
        <begin position="366"/>
        <end position="379"/>
    </location>
</feature>
<accession>A0ABR0C500</accession>
<dbReference type="InterPro" id="IPR036869">
    <property type="entry name" value="J_dom_sf"/>
</dbReference>
<feature type="region of interest" description="Disordered" evidence="6">
    <location>
        <begin position="94"/>
        <end position="114"/>
    </location>
</feature>
<keyword evidence="4 7" id="KW-0472">Membrane</keyword>
<keyword evidence="10" id="KW-1185">Reference proteome</keyword>
<evidence type="ECO:0000313" key="10">
    <source>
        <dbReference type="Proteomes" id="UP001287286"/>
    </source>
</evidence>
<dbReference type="PANTHER" id="PTHR44653">
    <property type="entry name" value="DNAJ HOMOLOG SUBFAMILY C MEMBER 1"/>
    <property type="match status" value="1"/>
</dbReference>
<sequence>MFASLWPPQNASVRPAAGSQCVSHISSPAGSPHESREASLHTFKKGPPTCGGGQPAHVPGGPWLKQRLQPGTLPATWPFRKVTYSTGAAGAHPGQNLLGFTTPKHHPTQLRPSGALNHTDMKIAYLSIGILSLLSPLTAAWDKEDREIFRIRDEIAAHESNPGATFYDILGILPSASQDDINKAYRKKTRSLHPDKVKQQLKSDRAKAASKKAKSGGVHVAKPPTTAEIRTAVKQASERQARLSLIANILRGPSRQRYDHFLANGFPLWKGTDYYYNRYRPGLGTVMLGLFILGGGAIHYLVLYMSWKRQKEFVQRYVKFARDTAWGNNMGIPGVGAAPAPAPAPAPPSDSDDEGPPMPMNRKQRRMQEKESKKEDGRGRSKKTSRKAQSVSPEASAGPAPTGARKRVVAENGKVLVVDSLGDVFLEEADEEGNVNEYLLDPDELLQPTFKDTAVVRVPVWFFNKTVGRFVAKKDGDLDAQDFNDDSDTPQHTPTTDSAGEDFEMLDKSTDSLSKVKTTGAQAGGKANKRKGKKR</sequence>
<reference evidence="9 10" key="1">
    <citation type="journal article" date="2024" name="Microbiol. Resour. Announc.">
        <title>Genome annotations for the ascomycete fungi Trichoderma harzianum, Trichoderma aggressivum, and Purpureocillium lilacinum.</title>
        <authorList>
            <person name="Beijen E.P.W."/>
            <person name="Ohm R.A."/>
        </authorList>
    </citation>
    <scope>NUCLEOTIDE SEQUENCE [LARGE SCALE GENOMIC DNA]</scope>
    <source>
        <strain evidence="9 10">CBS 150709</strain>
    </source>
</reference>
<feature type="region of interest" description="Disordered" evidence="6">
    <location>
        <begin position="189"/>
        <end position="221"/>
    </location>
</feature>
<feature type="domain" description="J" evidence="8">
    <location>
        <begin position="165"/>
        <end position="262"/>
    </location>
</feature>
<evidence type="ECO:0000313" key="9">
    <source>
        <dbReference type="EMBL" id="KAK4091367.1"/>
    </source>
</evidence>
<dbReference type="InterPro" id="IPR052606">
    <property type="entry name" value="DnaJ_domain_protein"/>
</dbReference>
<evidence type="ECO:0000256" key="7">
    <source>
        <dbReference type="SAM" id="Phobius"/>
    </source>
</evidence>
<protein>
    <recommendedName>
        <fullName evidence="8">J domain-containing protein</fullName>
    </recommendedName>
</protein>
<dbReference type="SUPFAM" id="SSF46565">
    <property type="entry name" value="Chaperone J-domain"/>
    <property type="match status" value="2"/>
</dbReference>
<dbReference type="SMART" id="SM00271">
    <property type="entry name" value="DnaJ"/>
    <property type="match status" value="1"/>
</dbReference>
<feature type="region of interest" description="Disordered" evidence="6">
    <location>
        <begin position="474"/>
        <end position="535"/>
    </location>
</feature>
<evidence type="ECO:0000256" key="4">
    <source>
        <dbReference type="ARBA" id="ARBA00023136"/>
    </source>
</evidence>
<evidence type="ECO:0000256" key="6">
    <source>
        <dbReference type="SAM" id="MobiDB-lite"/>
    </source>
</evidence>
<evidence type="ECO:0000256" key="1">
    <source>
        <dbReference type="ARBA" id="ARBA00022692"/>
    </source>
</evidence>
<dbReference type="Gene3D" id="1.10.287.110">
    <property type="entry name" value="DnaJ domain"/>
    <property type="match status" value="1"/>
</dbReference>
<comment type="subcellular location">
    <subcellularLocation>
        <location evidence="5">Endomembrane system</location>
        <topology evidence="5">Single-pass membrane protein</topology>
    </subcellularLocation>
</comment>